<evidence type="ECO:0000313" key="2">
    <source>
        <dbReference type="EnsemblPlants" id="ONIVA11G09390.1"/>
    </source>
</evidence>
<accession>A0A0E0J0M8</accession>
<dbReference type="EnsemblPlants" id="ONIVA11G09390.1">
    <property type="protein sequence ID" value="ONIVA11G09390.1"/>
    <property type="gene ID" value="ONIVA11G09390"/>
</dbReference>
<organism evidence="2">
    <name type="scientific">Oryza nivara</name>
    <name type="common">Indian wild rice</name>
    <name type="synonym">Oryza sativa f. spontanea</name>
    <dbReference type="NCBI Taxonomy" id="4536"/>
    <lineage>
        <taxon>Eukaryota</taxon>
        <taxon>Viridiplantae</taxon>
        <taxon>Streptophyta</taxon>
        <taxon>Embryophyta</taxon>
        <taxon>Tracheophyta</taxon>
        <taxon>Spermatophyta</taxon>
        <taxon>Magnoliopsida</taxon>
        <taxon>Liliopsida</taxon>
        <taxon>Poales</taxon>
        <taxon>Poaceae</taxon>
        <taxon>BOP clade</taxon>
        <taxon>Oryzoideae</taxon>
        <taxon>Oryzeae</taxon>
        <taxon>Oryzinae</taxon>
        <taxon>Oryza</taxon>
    </lineage>
</organism>
<dbReference type="HOGENOM" id="CLU_2780194_0_0_1"/>
<protein>
    <submittedName>
        <fullName evidence="2">Uncharacterized protein</fullName>
    </submittedName>
</protein>
<dbReference type="Gramene" id="ONIVA11G09390.1">
    <property type="protein sequence ID" value="ONIVA11G09390.1"/>
    <property type="gene ID" value="ONIVA11G09390"/>
</dbReference>
<evidence type="ECO:0000256" key="1">
    <source>
        <dbReference type="SAM" id="MobiDB-lite"/>
    </source>
</evidence>
<dbReference type="AlphaFoldDB" id="A0A0E0J0M8"/>
<reference evidence="2" key="2">
    <citation type="submission" date="2018-04" db="EMBL/GenBank/DDBJ databases">
        <title>OnivRS2 (Oryza nivara Reference Sequence Version 2).</title>
        <authorList>
            <person name="Zhang J."/>
            <person name="Kudrna D."/>
            <person name="Lee S."/>
            <person name="Talag J."/>
            <person name="Rajasekar S."/>
            <person name="Welchert J."/>
            <person name="Hsing Y.-I."/>
            <person name="Wing R.A."/>
        </authorList>
    </citation>
    <scope>NUCLEOTIDE SEQUENCE [LARGE SCALE GENOMIC DNA]</scope>
    <source>
        <strain evidence="2">SL10</strain>
    </source>
</reference>
<keyword evidence="3" id="KW-1185">Reference proteome</keyword>
<feature type="region of interest" description="Disordered" evidence="1">
    <location>
        <begin position="1"/>
        <end position="69"/>
    </location>
</feature>
<feature type="compositionally biased region" description="Basic residues" evidence="1">
    <location>
        <begin position="57"/>
        <end position="69"/>
    </location>
</feature>
<dbReference type="Proteomes" id="UP000006591">
    <property type="component" value="Chromosome 11"/>
</dbReference>
<proteinExistence type="predicted"/>
<reference evidence="2" key="1">
    <citation type="submission" date="2015-04" db="UniProtKB">
        <authorList>
            <consortium name="EnsemblPlants"/>
        </authorList>
    </citation>
    <scope>IDENTIFICATION</scope>
    <source>
        <strain evidence="2">SL10</strain>
    </source>
</reference>
<name>A0A0E0J0M8_ORYNI</name>
<evidence type="ECO:0000313" key="3">
    <source>
        <dbReference type="Proteomes" id="UP000006591"/>
    </source>
</evidence>
<sequence>MDRRSPVLHGLLQPTLPRRHRQGRSWSQARSHRERGGAERGWGSTAAGEGGREAVRSSHRGIRPPHRLP</sequence>